<dbReference type="Pfam" id="PF02742">
    <property type="entry name" value="Fe_dep_repr_C"/>
    <property type="match status" value="1"/>
</dbReference>
<dbReference type="SUPFAM" id="SSF47979">
    <property type="entry name" value="Iron-dependent repressor protein, dimerization domain"/>
    <property type="match status" value="1"/>
</dbReference>
<dbReference type="InterPro" id="IPR022689">
    <property type="entry name" value="Iron_dep_repressor"/>
</dbReference>
<dbReference type="EMBL" id="UOEU01000288">
    <property type="protein sequence ID" value="VAW31790.1"/>
    <property type="molecule type" value="Genomic_DNA"/>
</dbReference>
<dbReference type="InterPro" id="IPR007167">
    <property type="entry name" value="Fe-transptr_FeoA-like"/>
</dbReference>
<dbReference type="Gene3D" id="2.30.30.90">
    <property type="match status" value="2"/>
</dbReference>
<keyword evidence="1" id="KW-0408">Iron</keyword>
<dbReference type="InterPro" id="IPR050536">
    <property type="entry name" value="DtxR_MntR_Metal-Reg"/>
</dbReference>
<dbReference type="PANTHER" id="PTHR33238:SF7">
    <property type="entry name" value="IRON-DEPENDENT TRANSCRIPTIONAL REGULATOR"/>
    <property type="match status" value="1"/>
</dbReference>
<dbReference type="AlphaFoldDB" id="A0A3B0URV6"/>
<dbReference type="GO" id="GO:0046983">
    <property type="term" value="F:protein dimerization activity"/>
    <property type="evidence" value="ECO:0007669"/>
    <property type="project" value="InterPro"/>
</dbReference>
<evidence type="ECO:0000256" key="1">
    <source>
        <dbReference type="ARBA" id="ARBA00023004"/>
    </source>
</evidence>
<feature type="domain" description="Ferrous iron transporter FeoA-like" evidence="3">
    <location>
        <begin position="262"/>
        <end position="336"/>
    </location>
</feature>
<dbReference type="PANTHER" id="PTHR33238">
    <property type="entry name" value="IRON (METAL) DEPENDENT REPRESSOR, DTXR FAMILY"/>
    <property type="match status" value="1"/>
</dbReference>
<dbReference type="SUPFAM" id="SSF50037">
    <property type="entry name" value="C-terminal domain of transcriptional repressors"/>
    <property type="match status" value="1"/>
</dbReference>
<name>A0A3B0URV6_9ZZZZ</name>
<proteinExistence type="predicted"/>
<dbReference type="InterPro" id="IPR036421">
    <property type="entry name" value="Fe_dep_repressor_sf"/>
</dbReference>
<dbReference type="InterPro" id="IPR008988">
    <property type="entry name" value="Transcriptional_repressor_C"/>
</dbReference>
<dbReference type="GO" id="GO:0046914">
    <property type="term" value="F:transition metal ion binding"/>
    <property type="evidence" value="ECO:0007669"/>
    <property type="project" value="InterPro"/>
</dbReference>
<evidence type="ECO:0000259" key="3">
    <source>
        <dbReference type="SMART" id="SM00899"/>
    </source>
</evidence>
<dbReference type="InterPro" id="IPR038157">
    <property type="entry name" value="FeoA_core_dom"/>
</dbReference>
<dbReference type="InterPro" id="IPR001367">
    <property type="entry name" value="Fe_dep_repressor"/>
</dbReference>
<feature type="region of interest" description="Disordered" evidence="2">
    <location>
        <begin position="158"/>
        <end position="177"/>
    </location>
</feature>
<dbReference type="InterPro" id="IPR036388">
    <property type="entry name" value="WH-like_DNA-bd_sf"/>
</dbReference>
<reference evidence="4" key="1">
    <citation type="submission" date="2018-06" db="EMBL/GenBank/DDBJ databases">
        <authorList>
            <person name="Zhirakovskaya E."/>
        </authorList>
    </citation>
    <scope>NUCLEOTIDE SEQUENCE</scope>
</reference>
<dbReference type="Pfam" id="PF04023">
    <property type="entry name" value="FeoA"/>
    <property type="match status" value="2"/>
</dbReference>
<dbReference type="Gene3D" id="1.10.10.10">
    <property type="entry name" value="Winged helix-like DNA-binding domain superfamily/Winged helix DNA-binding domain"/>
    <property type="match status" value="1"/>
</dbReference>
<dbReference type="GO" id="GO:0003700">
    <property type="term" value="F:DNA-binding transcription factor activity"/>
    <property type="evidence" value="ECO:0007669"/>
    <property type="project" value="InterPro"/>
</dbReference>
<accession>A0A3B0URV6</accession>
<dbReference type="SMART" id="SM00529">
    <property type="entry name" value="HTH_DTXR"/>
    <property type="match status" value="1"/>
</dbReference>
<evidence type="ECO:0000256" key="2">
    <source>
        <dbReference type="SAM" id="MobiDB-lite"/>
    </source>
</evidence>
<sequence length="342" mass="37729">MNPAILLLIGTGLLGITAVILWPETGLWARWQQARQMTDRARREDALKHIYHYQANGRRPTVESIAGALHISTNDTTELLTEMQESQLLQFSSNNITLTAAGQESALHIIRAHRLWERYLAEKTGFGEAEWHGMAERQEHQLTPEAANALSAKLGHPTHDPHGDPIPTAQGSYIEHGGQPLSELPANSSGRIVHLEDEPEAVYAQLVAEGLHPGQIIRMIETSPTRIRFWTNGNEHVLAPIVASNISVLPLQKSGETAIVGEPLSQLPLGQTGEVLSISPSCRGAERRRFMDLGILPGIPITAEMRSPSGEPTAYRIREAIIALRQNQANYIRIKKVNINDN</sequence>
<evidence type="ECO:0000313" key="4">
    <source>
        <dbReference type="EMBL" id="VAW31790.1"/>
    </source>
</evidence>
<dbReference type="SMART" id="SM00899">
    <property type="entry name" value="FeoA"/>
    <property type="match status" value="2"/>
</dbReference>
<gene>
    <name evidence="4" type="ORF">MNBD_CHLOROFLEXI01-1876</name>
</gene>
<protein>
    <submittedName>
        <fullName evidence="4">Mn-dependent transcriptional regulator MntR</fullName>
    </submittedName>
</protein>
<feature type="domain" description="Ferrous iron transporter FeoA-like" evidence="3">
    <location>
        <begin position="179"/>
        <end position="250"/>
    </location>
</feature>
<organism evidence="4">
    <name type="scientific">hydrothermal vent metagenome</name>
    <dbReference type="NCBI Taxonomy" id="652676"/>
    <lineage>
        <taxon>unclassified sequences</taxon>
        <taxon>metagenomes</taxon>
        <taxon>ecological metagenomes</taxon>
    </lineage>
</organism>